<dbReference type="AlphaFoldDB" id="A0AAW4TM82"/>
<feature type="transmembrane region" description="Helical" evidence="1">
    <location>
        <begin position="126"/>
        <end position="145"/>
    </location>
</feature>
<keyword evidence="1" id="KW-1133">Transmembrane helix</keyword>
<protein>
    <submittedName>
        <fullName evidence="2">Uncharacterized protein</fullName>
    </submittedName>
</protein>
<keyword evidence="1" id="KW-0812">Transmembrane</keyword>
<feature type="transmembrane region" description="Helical" evidence="1">
    <location>
        <begin position="84"/>
        <end position="106"/>
    </location>
</feature>
<feature type="transmembrane region" description="Helical" evidence="1">
    <location>
        <begin position="41"/>
        <end position="63"/>
    </location>
</feature>
<proteinExistence type="predicted"/>
<dbReference type="Proteomes" id="UP001199070">
    <property type="component" value="Unassembled WGS sequence"/>
</dbReference>
<dbReference type="RefSeq" id="WP_226134759.1">
    <property type="nucleotide sequence ID" value="NZ_JAIZTC010000007.1"/>
</dbReference>
<comment type="caution">
    <text evidence="2">The sequence shown here is derived from an EMBL/GenBank/DDBJ whole genome shotgun (WGS) entry which is preliminary data.</text>
</comment>
<dbReference type="EMBL" id="JAIZTC010000007">
    <property type="protein sequence ID" value="MCA8381954.1"/>
    <property type="molecule type" value="Genomic_DNA"/>
</dbReference>
<keyword evidence="1" id="KW-0472">Membrane</keyword>
<accession>A0AAW4TM82</accession>
<gene>
    <name evidence="2" type="ORF">LGN22_23940</name>
</gene>
<name>A0AAW4TM82_9BURK</name>
<organism evidence="2 3">
    <name type="scientific">Burkholderia cenocepacia</name>
    <dbReference type="NCBI Taxonomy" id="95486"/>
    <lineage>
        <taxon>Bacteria</taxon>
        <taxon>Pseudomonadati</taxon>
        <taxon>Pseudomonadota</taxon>
        <taxon>Betaproteobacteria</taxon>
        <taxon>Burkholderiales</taxon>
        <taxon>Burkholderiaceae</taxon>
        <taxon>Burkholderia</taxon>
        <taxon>Burkholderia cepacia complex</taxon>
    </lineage>
</organism>
<evidence type="ECO:0000256" key="1">
    <source>
        <dbReference type="SAM" id="Phobius"/>
    </source>
</evidence>
<sequence length="211" mass="23109">MKSDSSRYCFPDLPEAFFIVVVLNMIEYLMNSIFLSADRSAGLQAIASIGRALANGLVFTVLLHHGKSTYRSLLHDSVDFWRTTIGRFLVPVLLTTPALVVAMSVLEVGVGQFFPWSGTRDEARDAYIHGGLGLIVLTCMIAPLLEEMQRDGQPARGLADFLVVRRARVGRCRRMGGKSVDALRMAPASTANNSGANRARAVTGFYNEKAR</sequence>
<reference evidence="2" key="1">
    <citation type="submission" date="2023-08" db="EMBL/GenBank/DDBJ databases">
        <title>A collection of bacterial strains from the Burkholderia cepacia Research Laboratory and Repository.</title>
        <authorList>
            <person name="Lipuma J."/>
            <person name="Spilker T."/>
        </authorList>
    </citation>
    <scope>NUCLEOTIDE SEQUENCE</scope>
    <source>
        <strain evidence="2">AU0862</strain>
    </source>
</reference>
<evidence type="ECO:0000313" key="2">
    <source>
        <dbReference type="EMBL" id="MCA8381954.1"/>
    </source>
</evidence>
<evidence type="ECO:0000313" key="3">
    <source>
        <dbReference type="Proteomes" id="UP001199070"/>
    </source>
</evidence>
<feature type="transmembrane region" description="Helical" evidence="1">
    <location>
        <begin position="16"/>
        <end position="35"/>
    </location>
</feature>